<sequence length="167" mass="18166">MTSNEQDEYTQDSYTPPHDTGSPDAVETDPAALNSAEDLDEDRLRQDPLEAGMDPPEHWTGADKYGTTPHEMRTPRPLDERLSEERPDVTDAIPEPDPLEEDPIAREEGVVGLDDVADLTPGGRDEALAEAERRGQAADEAGGPRVDTGAARLLDDPEGRMPDDGRP</sequence>
<feature type="region of interest" description="Disordered" evidence="1">
    <location>
        <begin position="1"/>
        <end position="167"/>
    </location>
</feature>
<evidence type="ECO:0008006" key="4">
    <source>
        <dbReference type="Google" id="ProtNLM"/>
    </source>
</evidence>
<dbReference type="Proteomes" id="UP001595833">
    <property type="component" value="Unassembled WGS sequence"/>
</dbReference>
<comment type="caution">
    <text evidence="2">The sequence shown here is derived from an EMBL/GenBank/DDBJ whole genome shotgun (WGS) entry which is preliminary data.</text>
</comment>
<feature type="compositionally biased region" description="Basic and acidic residues" evidence="1">
    <location>
        <begin position="123"/>
        <end position="137"/>
    </location>
</feature>
<protein>
    <recommendedName>
        <fullName evidence="4">DUF5709 domain-containing protein</fullName>
    </recommendedName>
</protein>
<evidence type="ECO:0000256" key="1">
    <source>
        <dbReference type="SAM" id="MobiDB-lite"/>
    </source>
</evidence>
<feature type="compositionally biased region" description="Acidic residues" evidence="1">
    <location>
        <begin position="1"/>
        <end position="10"/>
    </location>
</feature>
<keyword evidence="3" id="KW-1185">Reference proteome</keyword>
<evidence type="ECO:0000313" key="2">
    <source>
        <dbReference type="EMBL" id="MFC5053305.1"/>
    </source>
</evidence>
<dbReference type="RefSeq" id="WP_344038413.1">
    <property type="nucleotide sequence ID" value="NZ_BAAAKE010000011.1"/>
</dbReference>
<organism evidence="2 3">
    <name type="scientific">Saccharothrix xinjiangensis</name>
    <dbReference type="NCBI Taxonomy" id="204798"/>
    <lineage>
        <taxon>Bacteria</taxon>
        <taxon>Bacillati</taxon>
        <taxon>Actinomycetota</taxon>
        <taxon>Actinomycetes</taxon>
        <taxon>Pseudonocardiales</taxon>
        <taxon>Pseudonocardiaceae</taxon>
        <taxon>Saccharothrix</taxon>
    </lineage>
</organism>
<reference evidence="3" key="1">
    <citation type="journal article" date="2019" name="Int. J. Syst. Evol. Microbiol.">
        <title>The Global Catalogue of Microorganisms (GCM) 10K type strain sequencing project: providing services to taxonomists for standard genome sequencing and annotation.</title>
        <authorList>
            <consortium name="The Broad Institute Genomics Platform"/>
            <consortium name="The Broad Institute Genome Sequencing Center for Infectious Disease"/>
            <person name="Wu L."/>
            <person name="Ma J."/>
        </authorList>
    </citation>
    <scope>NUCLEOTIDE SEQUENCE [LARGE SCALE GENOMIC DNA]</scope>
    <source>
        <strain evidence="3">KCTC 12848</strain>
    </source>
</reference>
<feature type="compositionally biased region" description="Basic and acidic residues" evidence="1">
    <location>
        <begin position="153"/>
        <end position="167"/>
    </location>
</feature>
<evidence type="ECO:0000313" key="3">
    <source>
        <dbReference type="Proteomes" id="UP001595833"/>
    </source>
</evidence>
<feature type="compositionally biased region" description="Basic and acidic residues" evidence="1">
    <location>
        <begin position="70"/>
        <end position="89"/>
    </location>
</feature>
<dbReference type="EMBL" id="JBHSJB010000006">
    <property type="protein sequence ID" value="MFC5053305.1"/>
    <property type="molecule type" value="Genomic_DNA"/>
</dbReference>
<gene>
    <name evidence="2" type="ORF">ACFPFM_05975</name>
</gene>
<proteinExistence type="predicted"/>
<accession>A0ABV9XVN9</accession>
<name>A0ABV9XVN9_9PSEU</name>